<gene>
    <name evidence="2" type="ORF">BLA29_005494</name>
</gene>
<dbReference type="Proteomes" id="UP000194236">
    <property type="component" value="Unassembled WGS sequence"/>
</dbReference>
<dbReference type="OrthoDB" id="6515844at2759"/>
<feature type="region of interest" description="Disordered" evidence="1">
    <location>
        <begin position="197"/>
        <end position="227"/>
    </location>
</feature>
<dbReference type="EMBL" id="MUJZ01064818">
    <property type="protein sequence ID" value="OTF70630.1"/>
    <property type="molecule type" value="Genomic_DNA"/>
</dbReference>
<proteinExistence type="predicted"/>
<evidence type="ECO:0000256" key="1">
    <source>
        <dbReference type="SAM" id="MobiDB-lite"/>
    </source>
</evidence>
<organism evidence="2 3">
    <name type="scientific">Euroglyphus maynei</name>
    <name type="common">Mayne's house dust mite</name>
    <dbReference type="NCBI Taxonomy" id="6958"/>
    <lineage>
        <taxon>Eukaryota</taxon>
        <taxon>Metazoa</taxon>
        <taxon>Ecdysozoa</taxon>
        <taxon>Arthropoda</taxon>
        <taxon>Chelicerata</taxon>
        <taxon>Arachnida</taxon>
        <taxon>Acari</taxon>
        <taxon>Acariformes</taxon>
        <taxon>Sarcoptiformes</taxon>
        <taxon>Astigmata</taxon>
        <taxon>Psoroptidia</taxon>
        <taxon>Analgoidea</taxon>
        <taxon>Pyroglyphidae</taxon>
        <taxon>Pyroglyphinae</taxon>
        <taxon>Euroglyphus</taxon>
    </lineage>
</organism>
<evidence type="ECO:0000313" key="3">
    <source>
        <dbReference type="Proteomes" id="UP000194236"/>
    </source>
</evidence>
<accession>A0A1Y3AQA8</accession>
<keyword evidence="3" id="KW-1185">Reference proteome</keyword>
<dbReference type="AlphaFoldDB" id="A0A1Y3AQA8"/>
<reference evidence="2 3" key="1">
    <citation type="submission" date="2017-03" db="EMBL/GenBank/DDBJ databases">
        <title>Genome Survey of Euroglyphus maynei.</title>
        <authorList>
            <person name="Arlian L.G."/>
            <person name="Morgan M.S."/>
            <person name="Rider S.D."/>
        </authorList>
    </citation>
    <scope>NUCLEOTIDE SEQUENCE [LARGE SCALE GENOMIC DNA]</scope>
    <source>
        <strain evidence="2">Arlian Lab</strain>
        <tissue evidence="2">Whole body</tissue>
    </source>
</reference>
<name>A0A1Y3AQA8_EURMA</name>
<protein>
    <submittedName>
        <fullName evidence="2">Uncharacterized protein</fullName>
    </submittedName>
</protein>
<comment type="caution">
    <text evidence="2">The sequence shown here is derived from an EMBL/GenBank/DDBJ whole genome shotgun (WGS) entry which is preliminary data.</text>
</comment>
<feature type="compositionally biased region" description="Polar residues" evidence="1">
    <location>
        <begin position="262"/>
        <end position="271"/>
    </location>
</feature>
<feature type="region of interest" description="Disordered" evidence="1">
    <location>
        <begin position="248"/>
        <end position="271"/>
    </location>
</feature>
<evidence type="ECO:0000313" key="2">
    <source>
        <dbReference type="EMBL" id="OTF70630.1"/>
    </source>
</evidence>
<sequence length="271" mass="32417">MNNSNKRENDNPYLNVWGHRTNIVDMNGRIQRVIPELNNYLAVYKARYLYYFDLVNGKYPQFVRRTDENMEIWRMSFNIYSTGFSDLITHIGEIHAFYQMEIIDNELKWIYKDFNFYPNKMRYGIPVHSYDIADIYSRFVKFVCLKDNIMKNFPNIIVNHNYYVHRKFQDNLDAMKNRLNEVSLAEIIDVGNGGRIENEEGNENKNVMTNDDDDRQQTIPSDENIIGGKNEAYSFHDRALRYWTKTSTSNERIRRRHRNNNAGSGNYNKRR</sequence>